<gene>
    <name evidence="3" type="ORF">HH303_10285</name>
</gene>
<dbReference type="EMBL" id="JABBNT010000003">
    <property type="protein sequence ID" value="NMM44865.1"/>
    <property type="molecule type" value="Genomic_DNA"/>
</dbReference>
<evidence type="ECO:0000313" key="4">
    <source>
        <dbReference type="Proteomes" id="UP000539372"/>
    </source>
</evidence>
<dbReference type="PANTHER" id="PTHR16138:SF7">
    <property type="entry name" value="PALMITOYL-PROTEIN THIOESTERASE ABHD10, MITOCHONDRIAL"/>
    <property type="match status" value="1"/>
</dbReference>
<evidence type="ECO:0000259" key="2">
    <source>
        <dbReference type="Pfam" id="PF12146"/>
    </source>
</evidence>
<dbReference type="Proteomes" id="UP000539372">
    <property type="component" value="Unassembled WGS sequence"/>
</dbReference>
<organism evidence="3 4">
    <name type="scientific">Pacificispira spongiicola</name>
    <dbReference type="NCBI Taxonomy" id="2729598"/>
    <lineage>
        <taxon>Bacteria</taxon>
        <taxon>Pseudomonadati</taxon>
        <taxon>Pseudomonadota</taxon>
        <taxon>Alphaproteobacteria</taxon>
        <taxon>Rhodospirillales</taxon>
        <taxon>Rhodospirillaceae</taxon>
        <taxon>Pacificispira</taxon>
    </lineage>
</organism>
<dbReference type="AlphaFoldDB" id="A0A7Y0E096"/>
<dbReference type="GO" id="GO:0016787">
    <property type="term" value="F:hydrolase activity"/>
    <property type="evidence" value="ECO:0007669"/>
    <property type="project" value="UniProtKB-KW"/>
</dbReference>
<dbReference type="InterPro" id="IPR022742">
    <property type="entry name" value="Hydrolase_4"/>
</dbReference>
<keyword evidence="4" id="KW-1185">Reference proteome</keyword>
<feature type="domain" description="Serine aminopeptidase S33" evidence="2">
    <location>
        <begin position="67"/>
        <end position="151"/>
    </location>
</feature>
<dbReference type="Pfam" id="PF12146">
    <property type="entry name" value="Hydrolase_4"/>
    <property type="match status" value="1"/>
</dbReference>
<accession>A0A7Y0E096</accession>
<keyword evidence="1 3" id="KW-0378">Hydrolase</keyword>
<protein>
    <submittedName>
        <fullName evidence="3">Alpha/beta hydrolase</fullName>
    </submittedName>
</protein>
<dbReference type="InterPro" id="IPR029058">
    <property type="entry name" value="AB_hydrolase_fold"/>
</dbReference>
<dbReference type="InterPro" id="IPR052382">
    <property type="entry name" value="ABHD10_acyl-thioesterase"/>
</dbReference>
<evidence type="ECO:0000313" key="3">
    <source>
        <dbReference type="EMBL" id="NMM44865.1"/>
    </source>
</evidence>
<dbReference type="Gene3D" id="3.40.50.1820">
    <property type="entry name" value="alpha/beta hydrolase"/>
    <property type="match status" value="1"/>
</dbReference>
<dbReference type="SUPFAM" id="SSF53474">
    <property type="entry name" value="alpha/beta-Hydrolases"/>
    <property type="match status" value="1"/>
</dbReference>
<comment type="caution">
    <text evidence="3">The sequence shown here is derived from an EMBL/GenBank/DDBJ whole genome shotgun (WGS) entry which is preliminary data.</text>
</comment>
<evidence type="ECO:0000256" key="1">
    <source>
        <dbReference type="ARBA" id="ARBA00022801"/>
    </source>
</evidence>
<name>A0A7Y0E096_9PROT</name>
<sequence length="268" mass="28867">MSQPIRYLEQTLPGDSGPGRVAYRHCSANTSMSGVSARAEPPGILFCGGFHSNMDGGKAEFLSRFCPDHGMAFTRFDYRGHGLSDGDFANGTIGDWYEDAKLVFDRVCEGSQIVVGSSMGAWMAMMLARDRAARVKGLVLIAPAPDFTQTLMLPALPPEARAALDRDGVWYRPSEFDDDAYPITRRLIEESATHAILDGPKLSVAGPVRILHGTADEVVPMAHAERVAAHIDASSVDLEIVDGGDHRLSTDADLARLGRAIAEIVQGL</sequence>
<proteinExistence type="predicted"/>
<dbReference type="PANTHER" id="PTHR16138">
    <property type="entry name" value="MYCOPHENOLIC ACID ACYL-GLUCURONIDE ESTERASE, MITOCHONDRIAL"/>
    <property type="match status" value="1"/>
</dbReference>
<reference evidence="3 4" key="1">
    <citation type="submission" date="2020-04" db="EMBL/GenBank/DDBJ databases">
        <title>Rhodospirillaceae bacterium KN72 isolated from deep sea.</title>
        <authorList>
            <person name="Zhang D.-C."/>
        </authorList>
    </citation>
    <scope>NUCLEOTIDE SEQUENCE [LARGE SCALE GENOMIC DNA]</scope>
    <source>
        <strain evidence="3 4">KN72</strain>
    </source>
</reference>